<feature type="compositionally biased region" description="Low complexity" evidence="1">
    <location>
        <begin position="914"/>
        <end position="925"/>
    </location>
</feature>
<sequence>MPGNEFEDGIHNLFEVDKSSQGQHLSHAVNGSWSVLNDNQWVRTQSAVPLNFNPKSYGLQKLDSLRGRDCESTSVLYNPNLATLTPRPENNISHSRNFECITNGSLLGNQSFQTSLNQSGFLGEFSSYDQHNLPLRGLSILKSQQEYESGTDSPTLTANSERSEITEASTDFNFLSRQQLLASGLQPGILQPGQMQQSGYNDMQLLQQHLMFKQLQELQKQQQLQQLGDVRQQNSVNQLSAMSKQAAGGQFSPLNGTPINDASQMFMNWVQCGASSAAQGVANRLMFSPEQGQPLRSMGLVPQPFDVSLYGTPVGTARGNMGQFSHVQGIPQAQKPVAQSSGFSNPLLRDQFTVSPDQVSMPQGAFITSQGFPGKNLFGQVPNQGFNSGILSGNLQEANSPQTNASVKEFSGRQEQTGWPVMQHKTTQQGPSQGLVPLDPMEEKILYNMDDNLWDISFGRRPDMGAVGFGNTLENTDVSNSFPSIQSGSWSALMQSAVAEASSSDNGLQEEWSGLTFQNTEPSTDNQLSNFMESDNQQTGWVDNNLQSASSFSSKPLHMFNDSSMSSSFPGFQQSGIQFSVEHREGIHQDGSHESMEKSPKVTGEWIDCNPQQKPYTEGSQQVQSFMHLNNAWAGQTYQHPEGDADQQRIASHREDSQINFSAVANTIKAHQATSQRVSDNNQSDYLRNPTISVDNNDTENIGKSSQQISNGPRVLSNAFEGESETYEKQGSYYQRQNSMGSYNSKGLTGGEQGHSGQLQCFGNSSSNAMNMEQGRLPHFQGNSRASEEVPSRGDLKSGGSDGSNVTSQPSQNMLELLQKVDQSGDDGAAKHSGSADSNSLARVPESEMQTSGTQAYNQSSASQGFGLRLAPPSQRLPNSSHFLSSPGSPLTTSYPNSRQVNSELKDKNQTWIASPSSAQSLPPSHELSQRAHWDDKASALGHAGHSSYLNLQGNSMAAYAPSPSYVRNQSQMQFISSGPVVSQSLQASRYPIFNHAASQDASQQITSNPLVQQFPVLEAVPVSQPSVMSGMSQQGDVSARQHNVWRNVPIQRQLSVPEPPKVSSNTSSATDPSNINMINGPKVGHRSSDLGAGSQQQIPSEILDTSQTAGLLHGTIPLSKHISDTSALHSGSLVAQSNQQDLHGIKNDNNQSPTALQRNLASVVHSVESSPNQSYSLLDQVQAMKSVETDLSKRLGQQIYEQNFRSGNPMDSGRNSGVEQNSFSSRDTKSMTFLTESTEDPSAKGSSRAAFPDRLVNEMVKFGQSDPHSQSGSSNVISNAMEQNQVTLHMAQSWVKQYGTLKNGQMLPMYDARLAKMATGQLFLGKTPLNLHVHASLDRVDATDASQGGTVLPSTIPNLVGTEHFPTPYVLPSDIINPSMADMKPKKRKRATTERLPWHKEVMQSSERLQNISIAEEDWAQATNRLIEKVEDEVEMIEDLQPMLRTKRRLILTTQLMQQLFCPAPENILSADAASHYDTVTYFVSKFTLGDACSLTYRTRNDLLLPRNNSNMIPEKLKTFEGSVDQQLPEVVENLTARGKKLENDFQRVVNGTSMVDIKVECQELERFAVINRFAKFHIRGQADSSGTQSSSGTQRPLPQRYVTAVPMPRNLPEGLHCISL</sequence>
<feature type="region of interest" description="Disordered" evidence="1">
    <location>
        <begin position="738"/>
        <end position="809"/>
    </location>
</feature>
<dbReference type="PANTHER" id="PTHR31267:SF2">
    <property type="entry name" value="EXPRESSED PROTEIN"/>
    <property type="match status" value="1"/>
</dbReference>
<feature type="compositionally biased region" description="Polar residues" evidence="1">
    <location>
        <begin position="1214"/>
        <end position="1229"/>
    </location>
</feature>
<feature type="region of interest" description="Disordered" evidence="1">
    <location>
        <begin position="672"/>
        <end position="714"/>
    </location>
</feature>
<organism evidence="2 3">
    <name type="scientific">Xanthoceras sorbifolium</name>
    <dbReference type="NCBI Taxonomy" id="99658"/>
    <lineage>
        <taxon>Eukaryota</taxon>
        <taxon>Viridiplantae</taxon>
        <taxon>Streptophyta</taxon>
        <taxon>Embryophyta</taxon>
        <taxon>Tracheophyta</taxon>
        <taxon>Spermatophyta</taxon>
        <taxon>Magnoliopsida</taxon>
        <taxon>eudicotyledons</taxon>
        <taxon>Gunneridae</taxon>
        <taxon>Pentapetalae</taxon>
        <taxon>rosids</taxon>
        <taxon>malvids</taxon>
        <taxon>Sapindales</taxon>
        <taxon>Sapindaceae</taxon>
        <taxon>Xanthoceroideae</taxon>
        <taxon>Xanthoceras</taxon>
    </lineage>
</organism>
<proteinExistence type="predicted"/>
<feature type="compositionally biased region" description="Polar residues" evidence="1">
    <location>
        <begin position="672"/>
        <end position="711"/>
    </location>
</feature>
<evidence type="ECO:0008006" key="4">
    <source>
        <dbReference type="Google" id="ProtNLM"/>
    </source>
</evidence>
<gene>
    <name evidence="2" type="ORF">JRO89_XS12G0224100</name>
</gene>
<comment type="caution">
    <text evidence="2">The sequence shown here is derived from an EMBL/GenBank/DDBJ whole genome shotgun (WGS) entry which is preliminary data.</text>
</comment>
<reference evidence="2 3" key="1">
    <citation type="submission" date="2021-02" db="EMBL/GenBank/DDBJ databases">
        <title>Plant Genome Project.</title>
        <authorList>
            <person name="Zhang R.-G."/>
        </authorList>
    </citation>
    <scope>NUCLEOTIDE SEQUENCE [LARGE SCALE GENOMIC DNA]</scope>
    <source>
        <tissue evidence="2">Leaves</tissue>
    </source>
</reference>
<accession>A0ABQ8HDC6</accession>
<feature type="region of interest" description="Disordered" evidence="1">
    <location>
        <begin position="824"/>
        <end position="926"/>
    </location>
</feature>
<feature type="compositionally biased region" description="Basic and acidic residues" evidence="1">
    <location>
        <begin position="786"/>
        <end position="796"/>
    </location>
</feature>
<dbReference type="PANTHER" id="PTHR31267">
    <property type="entry name" value="DENTIN SIALOPHOSPHOPROTEIN-LIKE PROTEIN"/>
    <property type="match status" value="1"/>
</dbReference>
<evidence type="ECO:0000313" key="2">
    <source>
        <dbReference type="EMBL" id="KAH7554486.1"/>
    </source>
</evidence>
<feature type="region of interest" description="Disordered" evidence="1">
    <location>
        <begin position="1205"/>
        <end position="1229"/>
    </location>
</feature>
<name>A0ABQ8HDC6_9ROSI</name>
<feature type="compositionally biased region" description="Polar residues" evidence="1">
    <location>
        <begin position="738"/>
        <end position="747"/>
    </location>
</feature>
<feature type="compositionally biased region" description="Polar residues" evidence="1">
    <location>
        <begin position="755"/>
        <end position="771"/>
    </location>
</feature>
<evidence type="ECO:0000256" key="1">
    <source>
        <dbReference type="SAM" id="MobiDB-lite"/>
    </source>
</evidence>
<keyword evidence="3" id="KW-1185">Reference proteome</keyword>
<feature type="compositionally biased region" description="Polar residues" evidence="1">
    <location>
        <begin position="848"/>
        <end position="864"/>
    </location>
</feature>
<dbReference type="Proteomes" id="UP000827721">
    <property type="component" value="Unassembled WGS sequence"/>
</dbReference>
<feature type="compositionally biased region" description="Polar residues" evidence="1">
    <location>
        <begin position="876"/>
        <end position="903"/>
    </location>
</feature>
<evidence type="ECO:0000313" key="3">
    <source>
        <dbReference type="Proteomes" id="UP000827721"/>
    </source>
</evidence>
<feature type="region of interest" description="Disordered" evidence="1">
    <location>
        <begin position="1051"/>
        <end position="1096"/>
    </location>
</feature>
<protein>
    <recommendedName>
        <fullName evidence="4">Dentin sialophosphoprotein-like protein</fullName>
    </recommendedName>
</protein>
<dbReference type="EMBL" id="JAFEMO010000012">
    <property type="protein sequence ID" value="KAH7554486.1"/>
    <property type="molecule type" value="Genomic_DNA"/>
</dbReference>
<feature type="compositionally biased region" description="Polar residues" evidence="1">
    <location>
        <begin position="1063"/>
        <end position="1078"/>
    </location>
</feature>